<dbReference type="Proteomes" id="UP001500227">
    <property type="component" value="Unassembled WGS sequence"/>
</dbReference>
<keyword evidence="1" id="KW-0732">Signal</keyword>
<feature type="signal peptide" evidence="1">
    <location>
        <begin position="1"/>
        <end position="19"/>
    </location>
</feature>
<accession>A0ABP9MB11</accession>
<gene>
    <name evidence="2" type="ORF">GCM10023337_19230</name>
</gene>
<organism evidence="2 3">
    <name type="scientific">Paenalcaligenes hermetiae</name>
    <dbReference type="NCBI Taxonomy" id="1157987"/>
    <lineage>
        <taxon>Bacteria</taxon>
        <taxon>Pseudomonadati</taxon>
        <taxon>Pseudomonadota</taxon>
        <taxon>Betaproteobacteria</taxon>
        <taxon>Burkholderiales</taxon>
        <taxon>Alcaligenaceae</taxon>
        <taxon>Paenalcaligenes</taxon>
    </lineage>
</organism>
<evidence type="ECO:0000256" key="1">
    <source>
        <dbReference type="SAM" id="SignalP"/>
    </source>
</evidence>
<dbReference type="RefSeq" id="WP_345371406.1">
    <property type="nucleotide sequence ID" value="NZ_BAABKD010000011.1"/>
</dbReference>
<name>A0ABP9MB11_9BURK</name>
<evidence type="ECO:0000313" key="2">
    <source>
        <dbReference type="EMBL" id="GAA5092230.1"/>
    </source>
</evidence>
<reference evidence="3" key="1">
    <citation type="journal article" date="2019" name="Int. J. Syst. Evol. Microbiol.">
        <title>The Global Catalogue of Microorganisms (GCM) 10K type strain sequencing project: providing services to taxonomists for standard genome sequencing and annotation.</title>
        <authorList>
            <consortium name="The Broad Institute Genomics Platform"/>
            <consortium name="The Broad Institute Genome Sequencing Center for Infectious Disease"/>
            <person name="Wu L."/>
            <person name="Ma J."/>
        </authorList>
    </citation>
    <scope>NUCLEOTIDE SEQUENCE [LARGE SCALE GENOMIC DNA]</scope>
    <source>
        <strain evidence="3">JCM 18423</strain>
    </source>
</reference>
<feature type="chain" id="PRO_5046689536" description="Carboxypeptidase regulatory-like domain-containing protein" evidence="1">
    <location>
        <begin position="20"/>
        <end position="142"/>
    </location>
</feature>
<comment type="caution">
    <text evidence="2">The sequence shown here is derived from an EMBL/GenBank/DDBJ whole genome shotgun (WGS) entry which is preliminary data.</text>
</comment>
<dbReference type="EMBL" id="BAABKD010000011">
    <property type="protein sequence ID" value="GAA5092230.1"/>
    <property type="molecule type" value="Genomic_DNA"/>
</dbReference>
<sequence length="142" mass="15801">MRSWLTGICACFCVATVSAQNLPPVEFYLNTAYMCGGIGSDQAAAFKAARSHYPLSLNFGQKLGNKVAFIADIQVVIRDQYDQTVVNINSEGPFCLLDMDYGKYQVYVTYEGQTLHQTIEVKGTGHQLSFIWPEKNTTELSK</sequence>
<evidence type="ECO:0008006" key="4">
    <source>
        <dbReference type="Google" id="ProtNLM"/>
    </source>
</evidence>
<keyword evidence="3" id="KW-1185">Reference proteome</keyword>
<proteinExistence type="predicted"/>
<protein>
    <recommendedName>
        <fullName evidence="4">Carboxypeptidase regulatory-like domain-containing protein</fullName>
    </recommendedName>
</protein>
<evidence type="ECO:0000313" key="3">
    <source>
        <dbReference type="Proteomes" id="UP001500227"/>
    </source>
</evidence>